<dbReference type="Proteomes" id="UP000664132">
    <property type="component" value="Unassembled WGS sequence"/>
</dbReference>
<evidence type="ECO:0000313" key="2">
    <source>
        <dbReference type="EMBL" id="KAG4420610.1"/>
    </source>
</evidence>
<dbReference type="AlphaFoldDB" id="A0A8H7W816"/>
<dbReference type="EMBL" id="JAFJYH010000080">
    <property type="protein sequence ID" value="KAG4420610.1"/>
    <property type="molecule type" value="Genomic_DNA"/>
</dbReference>
<accession>A0A8H7W816</accession>
<feature type="region of interest" description="Disordered" evidence="1">
    <location>
        <begin position="1"/>
        <end position="39"/>
    </location>
</feature>
<reference evidence="2" key="1">
    <citation type="submission" date="2021-02" db="EMBL/GenBank/DDBJ databases">
        <title>Genome sequence Cadophora malorum strain M34.</title>
        <authorList>
            <person name="Stefanovic E."/>
            <person name="Vu D."/>
            <person name="Scully C."/>
            <person name="Dijksterhuis J."/>
            <person name="Roader J."/>
            <person name="Houbraken J."/>
        </authorList>
    </citation>
    <scope>NUCLEOTIDE SEQUENCE</scope>
    <source>
        <strain evidence="2">M34</strain>
    </source>
</reference>
<proteinExistence type="predicted"/>
<organism evidence="2 3">
    <name type="scientific">Cadophora malorum</name>
    <dbReference type="NCBI Taxonomy" id="108018"/>
    <lineage>
        <taxon>Eukaryota</taxon>
        <taxon>Fungi</taxon>
        <taxon>Dikarya</taxon>
        <taxon>Ascomycota</taxon>
        <taxon>Pezizomycotina</taxon>
        <taxon>Leotiomycetes</taxon>
        <taxon>Helotiales</taxon>
        <taxon>Ploettnerulaceae</taxon>
        <taxon>Cadophora</taxon>
    </lineage>
</organism>
<gene>
    <name evidence="2" type="ORF">IFR04_006200</name>
</gene>
<evidence type="ECO:0000256" key="1">
    <source>
        <dbReference type="SAM" id="MobiDB-lite"/>
    </source>
</evidence>
<dbReference type="OrthoDB" id="3555331at2759"/>
<protein>
    <submittedName>
        <fullName evidence="2">Uncharacterized protein</fullName>
    </submittedName>
</protein>
<keyword evidence="3" id="KW-1185">Reference proteome</keyword>
<name>A0A8H7W816_9HELO</name>
<comment type="caution">
    <text evidence="2">The sequence shown here is derived from an EMBL/GenBank/DDBJ whole genome shotgun (WGS) entry which is preliminary data.</text>
</comment>
<feature type="compositionally biased region" description="Polar residues" evidence="1">
    <location>
        <begin position="1"/>
        <end position="33"/>
    </location>
</feature>
<evidence type="ECO:0000313" key="3">
    <source>
        <dbReference type="Proteomes" id="UP000664132"/>
    </source>
</evidence>
<sequence>MTSPLQQEACASNGGSSPEFSVKDLTTGTNDGQDPTAESTVESSAAAALRDLAQGIKEPRKIDLTAEQGSVSLLGENNHITQLRVVIAQLCRKLQESSDWLTPQYMTLELQFHTLTGTVEYMKEQETSLKARQEQIDVLRTGNLALHEKVRRFERDCTDAARHVSILGENIRTLREERKWFQTSLDRYQISNEGLRAGNQRLRSELHKETCISEGETGSEIGAQKKRSRQAIIAAAGDAVDVDTAGREGKRAKMATDSQ</sequence>